<evidence type="ECO:0000313" key="1">
    <source>
        <dbReference type="EMBL" id="SUL31754.1"/>
    </source>
</evidence>
<dbReference type="AlphaFoldDB" id="A0A380EDP4"/>
<name>A0A380EDP4_STAAU</name>
<organism evidence="1 2">
    <name type="scientific">Staphylococcus aureus</name>
    <dbReference type="NCBI Taxonomy" id="1280"/>
    <lineage>
        <taxon>Bacteria</taxon>
        <taxon>Bacillati</taxon>
        <taxon>Bacillota</taxon>
        <taxon>Bacilli</taxon>
        <taxon>Bacillales</taxon>
        <taxon>Staphylococcaceae</taxon>
        <taxon>Staphylococcus</taxon>
    </lineage>
</organism>
<dbReference type="EMBL" id="UHBY01000003">
    <property type="protein sequence ID" value="SUL31754.1"/>
    <property type="molecule type" value="Genomic_DNA"/>
</dbReference>
<dbReference type="Pfam" id="PF06260">
    <property type="entry name" value="DUF1024"/>
    <property type="match status" value="1"/>
</dbReference>
<evidence type="ECO:0000313" key="2">
    <source>
        <dbReference type="Proteomes" id="UP000254116"/>
    </source>
</evidence>
<dbReference type="InterPro" id="IPR009368">
    <property type="entry name" value="DUF1024"/>
</dbReference>
<dbReference type="Proteomes" id="UP000254116">
    <property type="component" value="Unassembled WGS sequence"/>
</dbReference>
<sequence length="136" mass="15481">MNNREKIEQSVISASAYNGNDTEGLLKEIEDVYKKAQAFDEILKGLPNAMQDALKEDIGLDEAVGIMTGQVVYKYEEEQEMKKFNVQITYAGMIEETIEAESLEEAEIEADFIAIFEASFNYDEYEINVEEAQENE</sequence>
<proteinExistence type="predicted"/>
<accession>A0A380EDP4</accession>
<gene>
    <name evidence="1" type="ORF">NCTC10702_00590</name>
</gene>
<reference evidence="1 2" key="1">
    <citation type="submission" date="2018-06" db="EMBL/GenBank/DDBJ databases">
        <authorList>
            <consortium name="Pathogen Informatics"/>
            <person name="Doyle S."/>
        </authorList>
    </citation>
    <scope>NUCLEOTIDE SEQUENCE [LARGE SCALE GENOMIC DNA]</scope>
    <source>
        <strain evidence="1 2">NCTC10702</strain>
    </source>
</reference>
<protein>
    <submittedName>
        <fullName evidence="1">Phage protein</fullName>
    </submittedName>
</protein>